<dbReference type="PANTHER" id="PTHR46560:SF7">
    <property type="entry name" value="RE59626P"/>
    <property type="match status" value="1"/>
</dbReference>
<accession>A0AA39FCI3</accession>
<evidence type="ECO:0000259" key="2">
    <source>
        <dbReference type="PROSITE" id="PS51034"/>
    </source>
</evidence>
<dbReference type="PROSITE" id="PS51034">
    <property type="entry name" value="ZP_2"/>
    <property type="match status" value="1"/>
</dbReference>
<dbReference type="EMBL" id="JAQQBR010001832">
    <property type="protein sequence ID" value="KAK0166948.1"/>
    <property type="molecule type" value="Genomic_DNA"/>
</dbReference>
<comment type="caution">
    <text evidence="3">The sequence shown here is derived from an EMBL/GenBank/DDBJ whole genome shotgun (WGS) entry which is preliminary data.</text>
</comment>
<gene>
    <name evidence="3" type="ORF">PV327_004413</name>
</gene>
<evidence type="ECO:0000256" key="1">
    <source>
        <dbReference type="SAM" id="SignalP"/>
    </source>
</evidence>
<dbReference type="AlphaFoldDB" id="A0AA39FCI3"/>
<dbReference type="Pfam" id="PF25057">
    <property type="entry name" value="CUT_N"/>
    <property type="match status" value="1"/>
</dbReference>
<protein>
    <recommendedName>
        <fullName evidence="2">ZP domain-containing protein</fullName>
    </recommendedName>
</protein>
<organism evidence="3 4">
    <name type="scientific">Microctonus hyperodae</name>
    <name type="common">Parasitoid wasp</name>
    <dbReference type="NCBI Taxonomy" id="165561"/>
    <lineage>
        <taxon>Eukaryota</taxon>
        <taxon>Metazoa</taxon>
        <taxon>Ecdysozoa</taxon>
        <taxon>Arthropoda</taxon>
        <taxon>Hexapoda</taxon>
        <taxon>Insecta</taxon>
        <taxon>Pterygota</taxon>
        <taxon>Neoptera</taxon>
        <taxon>Endopterygota</taxon>
        <taxon>Hymenoptera</taxon>
        <taxon>Apocrita</taxon>
        <taxon>Ichneumonoidea</taxon>
        <taxon>Braconidae</taxon>
        <taxon>Euphorinae</taxon>
        <taxon>Microctonus</taxon>
    </lineage>
</organism>
<feature type="signal peptide" evidence="1">
    <location>
        <begin position="1"/>
        <end position="25"/>
    </location>
</feature>
<dbReference type="InterPro" id="IPR056953">
    <property type="entry name" value="CUT_N"/>
</dbReference>
<dbReference type="InterPro" id="IPR001507">
    <property type="entry name" value="ZP_dom"/>
</dbReference>
<reference evidence="3" key="1">
    <citation type="journal article" date="2023" name="bioRxiv">
        <title>Scaffold-level genome assemblies of two parasitoid biocontrol wasps reveal the parthenogenesis mechanism and an associated novel virus.</title>
        <authorList>
            <person name="Inwood S."/>
            <person name="Skelly J."/>
            <person name="Guhlin J."/>
            <person name="Harrop T."/>
            <person name="Goldson S."/>
            <person name="Dearden P."/>
        </authorList>
    </citation>
    <scope>NUCLEOTIDE SEQUENCE</scope>
    <source>
        <strain evidence="3">Lincoln</strain>
        <tissue evidence="3">Whole body</tissue>
    </source>
</reference>
<dbReference type="Proteomes" id="UP001168972">
    <property type="component" value="Unassembled WGS sequence"/>
</dbReference>
<reference evidence="3" key="2">
    <citation type="submission" date="2023-03" db="EMBL/GenBank/DDBJ databases">
        <authorList>
            <person name="Inwood S.N."/>
            <person name="Skelly J.G."/>
            <person name="Guhlin J."/>
            <person name="Harrop T.W.R."/>
            <person name="Goldson S.G."/>
            <person name="Dearden P.K."/>
        </authorList>
    </citation>
    <scope>NUCLEOTIDE SEQUENCE</scope>
    <source>
        <strain evidence="3">Lincoln</strain>
        <tissue evidence="3">Whole body</tissue>
    </source>
</reference>
<dbReference type="PANTHER" id="PTHR46560">
    <property type="entry name" value="CYPHER, ISOFORM B"/>
    <property type="match status" value="1"/>
</dbReference>
<sequence length="203" mass="22842">MLLKLLFNPSLSIIIFIAFISSLSAEDIWEQDLSEEMKIGASTEGYDRVGLRCGAESMTIELKTTDNFSGVIYTQGSFHSRKSPCFIDPIRGRSFTMNIPLHKCETEQEGDRFSNIIVVQHDDELVTPGDAAFNLECDFSTPRDLTVTADLNSGRKKSARASIALLDADPGRDRRKRAAFVKSDTDEVTFIPNDHRWQFQLSR</sequence>
<name>A0AA39FCI3_MICHY</name>
<evidence type="ECO:0000313" key="3">
    <source>
        <dbReference type="EMBL" id="KAK0166948.1"/>
    </source>
</evidence>
<feature type="chain" id="PRO_5041408891" description="ZP domain-containing protein" evidence="1">
    <location>
        <begin position="26"/>
        <end position="203"/>
    </location>
</feature>
<keyword evidence="1" id="KW-0732">Signal</keyword>
<proteinExistence type="predicted"/>
<feature type="domain" description="ZP" evidence="2">
    <location>
        <begin position="52"/>
        <end position="203"/>
    </location>
</feature>
<evidence type="ECO:0000313" key="4">
    <source>
        <dbReference type="Proteomes" id="UP001168972"/>
    </source>
</evidence>
<keyword evidence="4" id="KW-1185">Reference proteome</keyword>